<dbReference type="SUPFAM" id="SSF53335">
    <property type="entry name" value="S-adenosyl-L-methionine-dependent methyltransferases"/>
    <property type="match status" value="1"/>
</dbReference>
<dbReference type="Pfam" id="PF13489">
    <property type="entry name" value="Methyltransf_23"/>
    <property type="match status" value="1"/>
</dbReference>
<accession>A0A8J7F583</accession>
<proteinExistence type="predicted"/>
<evidence type="ECO:0000313" key="3">
    <source>
        <dbReference type="Proteomes" id="UP000620559"/>
    </source>
</evidence>
<keyword evidence="2" id="KW-0489">Methyltransferase</keyword>
<dbReference type="GO" id="GO:0008168">
    <property type="term" value="F:methyltransferase activity"/>
    <property type="evidence" value="ECO:0007669"/>
    <property type="project" value="UniProtKB-KW"/>
</dbReference>
<sequence>MNCDREKDYPLLVNLLETDLDENSSLKKMLRLIGENKRVIDFGCATGYFARLLTNRGCEVIGVEVNSKAAKIAEKYCEQVIIADLDFVSLNDILSETILEEKIDVAVFGDILEHLRNPWKILEETRNLLKPKGYVIASIPNIAHGAIRLALLQGKFEYQPLGILDNTHLRFFTRTTVEQLFEDSGYLIDVIERTKLPIYSNSDLIPGVEKIYFDKNVTQEIEQDEDADTLQFVIRGYPVCLESKYAALSKKHIEVVEQLNHSETQLNNLHIELQESKIKLKSTQTEFEKTQIQLQQTQVQLAEVQTQLQHTQVQFPQVQTELNSYRIKFEETQNQLQQIQQQWEESQIKLQQAHSGWEHCQQIIKAMETSKFWKLRQSWFQIKHFFGLKRE</sequence>
<feature type="coiled-coil region" evidence="1">
    <location>
        <begin position="259"/>
        <end position="349"/>
    </location>
</feature>
<dbReference type="RefSeq" id="WP_193923635.1">
    <property type="nucleotide sequence ID" value="NZ_JADEWL010000104.1"/>
</dbReference>
<dbReference type="Proteomes" id="UP000620559">
    <property type="component" value="Unassembled WGS sequence"/>
</dbReference>
<evidence type="ECO:0000256" key="1">
    <source>
        <dbReference type="SAM" id="Coils"/>
    </source>
</evidence>
<dbReference type="SUPFAM" id="SSF57997">
    <property type="entry name" value="Tropomyosin"/>
    <property type="match status" value="1"/>
</dbReference>
<protein>
    <submittedName>
        <fullName evidence="2">Class I SAM-dependent methyltransferase</fullName>
    </submittedName>
</protein>
<dbReference type="EMBL" id="JADEWL010000104">
    <property type="protein sequence ID" value="MBE9215522.1"/>
    <property type="molecule type" value="Genomic_DNA"/>
</dbReference>
<gene>
    <name evidence="2" type="ORF">IQ247_23130</name>
</gene>
<name>A0A8J7F583_9CYAN</name>
<dbReference type="InterPro" id="IPR029063">
    <property type="entry name" value="SAM-dependent_MTases_sf"/>
</dbReference>
<keyword evidence="3" id="KW-1185">Reference proteome</keyword>
<dbReference type="AlphaFoldDB" id="A0A8J7F583"/>
<dbReference type="CDD" id="cd02440">
    <property type="entry name" value="AdoMet_MTases"/>
    <property type="match status" value="1"/>
</dbReference>
<comment type="caution">
    <text evidence="2">The sequence shown here is derived from an EMBL/GenBank/DDBJ whole genome shotgun (WGS) entry which is preliminary data.</text>
</comment>
<keyword evidence="2" id="KW-0808">Transferase</keyword>
<evidence type="ECO:0000313" key="2">
    <source>
        <dbReference type="EMBL" id="MBE9215522.1"/>
    </source>
</evidence>
<dbReference type="GO" id="GO:0032259">
    <property type="term" value="P:methylation"/>
    <property type="evidence" value="ECO:0007669"/>
    <property type="project" value="UniProtKB-KW"/>
</dbReference>
<keyword evidence="1" id="KW-0175">Coiled coil</keyword>
<organism evidence="2 3">
    <name type="scientific">Plectonema cf. radiosum LEGE 06105</name>
    <dbReference type="NCBI Taxonomy" id="945769"/>
    <lineage>
        <taxon>Bacteria</taxon>
        <taxon>Bacillati</taxon>
        <taxon>Cyanobacteriota</taxon>
        <taxon>Cyanophyceae</taxon>
        <taxon>Oscillatoriophycideae</taxon>
        <taxon>Oscillatoriales</taxon>
        <taxon>Microcoleaceae</taxon>
        <taxon>Plectonema</taxon>
    </lineage>
</organism>
<reference evidence="2" key="1">
    <citation type="submission" date="2020-10" db="EMBL/GenBank/DDBJ databases">
        <authorList>
            <person name="Castelo-Branco R."/>
            <person name="Eusebio N."/>
            <person name="Adriana R."/>
            <person name="Vieira A."/>
            <person name="Brugerolle De Fraissinette N."/>
            <person name="Rezende De Castro R."/>
            <person name="Schneider M.P."/>
            <person name="Vasconcelos V."/>
            <person name="Leao P.N."/>
        </authorList>
    </citation>
    <scope>NUCLEOTIDE SEQUENCE</scope>
    <source>
        <strain evidence="2">LEGE 06105</strain>
    </source>
</reference>
<dbReference type="PANTHER" id="PTHR43861">
    <property type="entry name" value="TRANS-ACONITATE 2-METHYLTRANSFERASE-RELATED"/>
    <property type="match status" value="1"/>
</dbReference>
<dbReference type="Gene3D" id="3.40.50.150">
    <property type="entry name" value="Vaccinia Virus protein VP39"/>
    <property type="match status" value="1"/>
</dbReference>